<dbReference type="EMBL" id="AOID01000005">
    <property type="protein sequence ID" value="ELY70948.1"/>
    <property type="molecule type" value="Genomic_DNA"/>
</dbReference>
<feature type="compositionally biased region" description="Polar residues" evidence="1">
    <location>
        <begin position="486"/>
        <end position="495"/>
    </location>
</feature>
<comment type="caution">
    <text evidence="3">The sequence shown here is derived from an EMBL/GenBank/DDBJ whole genome shotgun (WGS) entry which is preliminary data.</text>
</comment>
<keyword evidence="2" id="KW-0472">Membrane</keyword>
<evidence type="ECO:0000313" key="4">
    <source>
        <dbReference type="Proteomes" id="UP000011632"/>
    </source>
</evidence>
<organism evidence="3 4">
    <name type="scientific">Natrinema versiforme JCM 10478</name>
    <dbReference type="NCBI Taxonomy" id="1227496"/>
    <lineage>
        <taxon>Archaea</taxon>
        <taxon>Methanobacteriati</taxon>
        <taxon>Methanobacteriota</taxon>
        <taxon>Stenosarchaea group</taxon>
        <taxon>Halobacteria</taxon>
        <taxon>Halobacteriales</taxon>
        <taxon>Natrialbaceae</taxon>
        <taxon>Natrinema</taxon>
    </lineage>
</organism>
<dbReference type="PATRIC" id="fig|1227496.3.peg.264"/>
<dbReference type="RefSeq" id="WP_006429283.1">
    <property type="nucleotide sequence ID" value="NZ_AOID01000005.1"/>
</dbReference>
<feature type="transmembrane region" description="Helical" evidence="2">
    <location>
        <begin position="643"/>
        <end position="664"/>
    </location>
</feature>
<name>L9YDG2_9EURY</name>
<keyword evidence="2" id="KW-0812">Transmembrane</keyword>
<dbReference type="Proteomes" id="UP000011632">
    <property type="component" value="Unassembled WGS sequence"/>
</dbReference>
<dbReference type="AlphaFoldDB" id="L9YDG2"/>
<keyword evidence="4" id="KW-1185">Reference proteome</keyword>
<reference evidence="3 4" key="1">
    <citation type="journal article" date="2014" name="PLoS Genet.">
        <title>Phylogenetically driven sequencing of extremely halophilic archaea reveals strategies for static and dynamic osmo-response.</title>
        <authorList>
            <person name="Becker E.A."/>
            <person name="Seitzer P.M."/>
            <person name="Tritt A."/>
            <person name="Larsen D."/>
            <person name="Krusor M."/>
            <person name="Yao A.I."/>
            <person name="Wu D."/>
            <person name="Madern D."/>
            <person name="Eisen J.A."/>
            <person name="Darling A.E."/>
            <person name="Facciotti M.T."/>
        </authorList>
    </citation>
    <scope>NUCLEOTIDE SEQUENCE [LARGE SCALE GENOMIC DNA]</scope>
    <source>
        <strain evidence="3 4">JCM 10478</strain>
    </source>
</reference>
<dbReference type="InterPro" id="IPR006311">
    <property type="entry name" value="TAT_signal"/>
</dbReference>
<dbReference type="PROSITE" id="PS51318">
    <property type="entry name" value="TAT"/>
    <property type="match status" value="1"/>
</dbReference>
<feature type="region of interest" description="Disordered" evidence="1">
    <location>
        <begin position="486"/>
        <end position="508"/>
    </location>
</feature>
<dbReference type="OrthoDB" id="169813at2157"/>
<feature type="compositionally biased region" description="Polar residues" evidence="1">
    <location>
        <begin position="173"/>
        <end position="192"/>
    </location>
</feature>
<keyword evidence="2" id="KW-1133">Transmembrane helix</keyword>
<sequence>MPSDSTDSRRQSTDARRAFLALLLVAAVGIASMGLPVVYGGMTTTAEATDSADVESYDTISQAESDLDPADEVYLRDDGSAVLRYDDEETDVNQFNLGMNASEGLVHMLVVDDIEDNDSTEDLEEANFSAILDQQGFSGDGSLVMQQPDDIQDLSVDVSGEVSDETNEFDASATGTFDSDATSTGAVSTSGHMTATADRLETAGSASVDDPMASSDTGMYMDVSLEDTSDGYTVDVSRERSLSDFRSSDWDTREQAKQTLQSQYGDLATGMGGTSTIDITSYNYEERSTGQDRLEIDFTVEYTGIEDGIEEQLTDTLANDQSMDLSRSEAEEIASSVTDLEIETAEFTVNERDGSIDVEWEFALANYNELSLAMLDLAESAETNEALNQSDIEDARTSLEAQQAADLTWNFEWDASVEQTSSDELQLDAELTSDTENWVAYIDELESRGVDAPNDVTFSLTADTDGDELAVDGTFNVEAQDLASQAVESMAQSARSGPAASQPGSETDQFISALSESELEVARVDASLTDNTVRVEGGAKFENMSAVADSLSSTVGIGAIATETTDGNASVYVHVDDMGDVDTESATKSDIEHLGVVGSETTVHQASEWDEEFPEPDNAEMRNYLGLSTESGETTEGDDSESIPGFGAGVGLAAIAGLLTALVLRQRT</sequence>
<protein>
    <submittedName>
        <fullName evidence="3">Uncharacterized protein</fullName>
    </submittedName>
</protein>
<evidence type="ECO:0000313" key="3">
    <source>
        <dbReference type="EMBL" id="ELY70948.1"/>
    </source>
</evidence>
<evidence type="ECO:0000256" key="1">
    <source>
        <dbReference type="SAM" id="MobiDB-lite"/>
    </source>
</evidence>
<accession>L9YDG2</accession>
<evidence type="ECO:0000256" key="2">
    <source>
        <dbReference type="SAM" id="Phobius"/>
    </source>
</evidence>
<feature type="region of interest" description="Disordered" evidence="1">
    <location>
        <begin position="159"/>
        <end position="192"/>
    </location>
</feature>
<proteinExistence type="predicted"/>
<gene>
    <name evidence="3" type="ORF">C489_01281</name>
</gene>